<keyword evidence="2" id="KW-0238">DNA-binding</keyword>
<dbReference type="InterPro" id="IPR036390">
    <property type="entry name" value="WH_DNA-bd_sf"/>
</dbReference>
<evidence type="ECO:0000313" key="5">
    <source>
        <dbReference type="EMBL" id="KGJ23388.1"/>
    </source>
</evidence>
<dbReference type="SMART" id="SM00100">
    <property type="entry name" value="cNMP"/>
    <property type="match status" value="1"/>
</dbReference>
<dbReference type="GO" id="GO:0003677">
    <property type="term" value="F:DNA binding"/>
    <property type="evidence" value="ECO:0007669"/>
    <property type="project" value="UniProtKB-KW"/>
</dbReference>
<comment type="caution">
    <text evidence="5">The sequence shown here is derived from an EMBL/GenBank/DDBJ whole genome shotgun (WGS) entry which is preliminary data.</text>
</comment>
<dbReference type="InterPro" id="IPR036388">
    <property type="entry name" value="WH-like_DNA-bd_sf"/>
</dbReference>
<evidence type="ECO:0000256" key="2">
    <source>
        <dbReference type="ARBA" id="ARBA00023125"/>
    </source>
</evidence>
<reference evidence="5 6" key="2">
    <citation type="submission" date="2014-10" db="EMBL/GenBank/DDBJ databases">
        <title>Paracoccus sanguinis sp. nov., isolated from clinical specimens of New York State patients.</title>
        <authorList>
            <person name="Mingle L.A."/>
            <person name="Cole J.A."/>
            <person name="Lapierre P."/>
            <person name="Musser K.A."/>
        </authorList>
    </citation>
    <scope>NUCLEOTIDE SEQUENCE [LARGE SCALE GENOMIC DNA]</scope>
    <source>
        <strain evidence="5 6">5503</strain>
    </source>
</reference>
<dbReference type="SUPFAM" id="SSF51206">
    <property type="entry name" value="cAMP-binding domain-like"/>
    <property type="match status" value="1"/>
</dbReference>
<keyword evidence="3" id="KW-0804">Transcription</keyword>
<dbReference type="InterPro" id="IPR018490">
    <property type="entry name" value="cNMP-bd_dom_sf"/>
</dbReference>
<name>A0A099GMR1_9RHOB</name>
<dbReference type="PROSITE" id="PS51063">
    <property type="entry name" value="HTH_CRP_2"/>
    <property type="match status" value="1"/>
</dbReference>
<dbReference type="PROSITE" id="PS00042">
    <property type="entry name" value="HTH_CRP_1"/>
    <property type="match status" value="1"/>
</dbReference>
<dbReference type="InterPro" id="IPR018335">
    <property type="entry name" value="Tscrpt_reg_HTH_Crp-type_CS"/>
</dbReference>
<dbReference type="Proteomes" id="UP000029858">
    <property type="component" value="Unassembled WGS sequence"/>
</dbReference>
<dbReference type="CDD" id="cd00092">
    <property type="entry name" value="HTH_CRP"/>
    <property type="match status" value="1"/>
</dbReference>
<dbReference type="InterPro" id="IPR012318">
    <property type="entry name" value="HTH_CRP"/>
</dbReference>
<sequence length="254" mass="27740">MTQVKSISPAGCHPLQVPCEDCPIRYRAVCATCEPSELTALEGSKYYRRYEAGQVIGLAGERMDFVASVVSGVAGLSQTMEDGRTQMVGLLLPSDFLGRPGRDRSPYDVTALSELLLCCFRRRPFEGLLRSSPRVAARLLDMTLDELDAARDWLLLLGRKSAREKIASFLTILARREAVLRQSLPTGGTVVDLPLGREAMADYLGLTLETVSRQISALRREGVIALEGSRRVVIPDFHRLAAESGDDSDGGLPC</sequence>
<dbReference type="GO" id="GO:0005829">
    <property type="term" value="C:cytosol"/>
    <property type="evidence" value="ECO:0007669"/>
    <property type="project" value="TreeGrafter"/>
</dbReference>
<accession>A0A099GMR1</accession>
<dbReference type="InterPro" id="IPR050397">
    <property type="entry name" value="Env_Response_Regulators"/>
</dbReference>
<protein>
    <submittedName>
        <fullName evidence="5">Transcriptional regulator</fullName>
    </submittedName>
</protein>
<dbReference type="AlphaFoldDB" id="A0A099GMR1"/>
<proteinExistence type="predicted"/>
<dbReference type="Gene3D" id="1.10.10.10">
    <property type="entry name" value="Winged helix-like DNA-binding domain superfamily/Winged helix DNA-binding domain"/>
    <property type="match status" value="1"/>
</dbReference>
<dbReference type="InterPro" id="IPR014710">
    <property type="entry name" value="RmlC-like_jellyroll"/>
</dbReference>
<dbReference type="Pfam" id="PF00027">
    <property type="entry name" value="cNMP_binding"/>
    <property type="match status" value="1"/>
</dbReference>
<gene>
    <name evidence="5" type="ORF">IX56_02515</name>
</gene>
<dbReference type="NCBIfam" id="NF045989">
    <property type="entry name" value="TransRegFnrLRhodb"/>
    <property type="match status" value="1"/>
</dbReference>
<dbReference type="PRINTS" id="PR00034">
    <property type="entry name" value="HTHCRP"/>
</dbReference>
<feature type="domain" description="HTH crp-type" evidence="4">
    <location>
        <begin position="160"/>
        <end position="238"/>
    </location>
</feature>
<evidence type="ECO:0000256" key="1">
    <source>
        <dbReference type="ARBA" id="ARBA00023015"/>
    </source>
</evidence>
<reference evidence="5 6" key="1">
    <citation type="submission" date="2014-09" db="EMBL/GenBank/DDBJ databases">
        <authorList>
            <person name="McGinnis J.M."/>
            <person name="Wolfgang W.J."/>
        </authorList>
    </citation>
    <scope>NUCLEOTIDE SEQUENCE [LARGE SCALE GENOMIC DNA]</scope>
    <source>
        <strain evidence="5 6">5503</strain>
    </source>
</reference>
<dbReference type="PANTHER" id="PTHR24567:SF75">
    <property type="entry name" value="FUMARATE AND NITRATE REDUCTION REGULATORY PROTEIN"/>
    <property type="match status" value="1"/>
</dbReference>
<dbReference type="GO" id="GO:0003700">
    <property type="term" value="F:DNA-binding transcription factor activity"/>
    <property type="evidence" value="ECO:0007669"/>
    <property type="project" value="InterPro"/>
</dbReference>
<dbReference type="CDD" id="cd00038">
    <property type="entry name" value="CAP_ED"/>
    <property type="match status" value="1"/>
</dbReference>
<dbReference type="Pfam" id="PF13545">
    <property type="entry name" value="HTH_Crp_2"/>
    <property type="match status" value="1"/>
</dbReference>
<evidence type="ECO:0000259" key="4">
    <source>
        <dbReference type="PROSITE" id="PS51063"/>
    </source>
</evidence>
<dbReference type="SMART" id="SM00419">
    <property type="entry name" value="HTH_CRP"/>
    <property type="match status" value="1"/>
</dbReference>
<dbReference type="Gene3D" id="2.60.120.10">
    <property type="entry name" value="Jelly Rolls"/>
    <property type="match status" value="1"/>
</dbReference>
<evidence type="ECO:0000256" key="3">
    <source>
        <dbReference type="ARBA" id="ARBA00023163"/>
    </source>
</evidence>
<organism evidence="5 6">
    <name type="scientific">Paracoccus sanguinis</name>
    <dbReference type="NCBI Taxonomy" id="1545044"/>
    <lineage>
        <taxon>Bacteria</taxon>
        <taxon>Pseudomonadati</taxon>
        <taxon>Pseudomonadota</taxon>
        <taxon>Alphaproteobacteria</taxon>
        <taxon>Rhodobacterales</taxon>
        <taxon>Paracoccaceae</taxon>
        <taxon>Paracoccus</taxon>
    </lineage>
</organism>
<evidence type="ECO:0000313" key="6">
    <source>
        <dbReference type="Proteomes" id="UP000029858"/>
    </source>
</evidence>
<dbReference type="PANTHER" id="PTHR24567">
    <property type="entry name" value="CRP FAMILY TRANSCRIPTIONAL REGULATORY PROTEIN"/>
    <property type="match status" value="1"/>
</dbReference>
<keyword evidence="1" id="KW-0805">Transcription regulation</keyword>
<dbReference type="InterPro" id="IPR000595">
    <property type="entry name" value="cNMP-bd_dom"/>
</dbReference>
<dbReference type="SUPFAM" id="SSF46785">
    <property type="entry name" value="Winged helix' DNA-binding domain"/>
    <property type="match status" value="1"/>
</dbReference>
<dbReference type="EMBL" id="JRKQ01000006">
    <property type="protein sequence ID" value="KGJ23388.1"/>
    <property type="molecule type" value="Genomic_DNA"/>
</dbReference>